<reference evidence="2 3" key="1">
    <citation type="submission" date="2021-08" db="EMBL/GenBank/DDBJ databases">
        <title>Draft Genome Sequence of Phanerochaete sordida strain YK-624.</title>
        <authorList>
            <person name="Mori T."/>
            <person name="Dohra H."/>
            <person name="Suzuki T."/>
            <person name="Kawagishi H."/>
            <person name="Hirai H."/>
        </authorList>
    </citation>
    <scope>NUCLEOTIDE SEQUENCE [LARGE SCALE GENOMIC DNA]</scope>
    <source>
        <strain evidence="2 3">YK-624</strain>
    </source>
</reference>
<dbReference type="EMBL" id="BPQB01000122">
    <property type="protein sequence ID" value="GJE99838.1"/>
    <property type="molecule type" value="Genomic_DNA"/>
</dbReference>
<accession>A0A9P3LLL0</accession>
<keyword evidence="3" id="KW-1185">Reference proteome</keyword>
<proteinExistence type="predicted"/>
<dbReference type="GO" id="GO:0005737">
    <property type="term" value="C:cytoplasm"/>
    <property type="evidence" value="ECO:0007669"/>
    <property type="project" value="TreeGrafter"/>
</dbReference>
<evidence type="ECO:0000313" key="3">
    <source>
        <dbReference type="Proteomes" id="UP000703269"/>
    </source>
</evidence>
<dbReference type="PANTHER" id="PTHR10828:SF38">
    <property type="entry name" value="ARSENICAL-RESISTANCE PROTEIN 2-RELATED"/>
    <property type="match status" value="1"/>
</dbReference>
<protein>
    <submittedName>
        <fullName evidence="2">Rhodanese-like protein</fullName>
    </submittedName>
</protein>
<dbReference type="Proteomes" id="UP000703269">
    <property type="component" value="Unassembled WGS sequence"/>
</dbReference>
<dbReference type="PANTHER" id="PTHR10828">
    <property type="entry name" value="M-PHASE INDUCER PHOSPHATASE DUAL SPECIFICITY PHOSPHATASE CDC25"/>
    <property type="match status" value="1"/>
</dbReference>
<name>A0A9P3LLL0_9APHY</name>
<dbReference type="SUPFAM" id="SSF52821">
    <property type="entry name" value="Rhodanese/Cell cycle control phosphatase"/>
    <property type="match status" value="1"/>
</dbReference>
<evidence type="ECO:0000313" key="2">
    <source>
        <dbReference type="EMBL" id="GJE99838.1"/>
    </source>
</evidence>
<evidence type="ECO:0000259" key="1">
    <source>
        <dbReference type="PROSITE" id="PS50206"/>
    </source>
</evidence>
<dbReference type="GO" id="GO:0004725">
    <property type="term" value="F:protein tyrosine phosphatase activity"/>
    <property type="evidence" value="ECO:0007669"/>
    <property type="project" value="TreeGrafter"/>
</dbReference>
<feature type="domain" description="Rhodanese" evidence="1">
    <location>
        <begin position="21"/>
        <end position="119"/>
    </location>
</feature>
<dbReference type="OrthoDB" id="102559at2759"/>
<dbReference type="Gene3D" id="3.40.250.10">
    <property type="entry name" value="Rhodanese-like domain"/>
    <property type="match status" value="1"/>
</dbReference>
<dbReference type="InterPro" id="IPR001763">
    <property type="entry name" value="Rhodanese-like_dom"/>
</dbReference>
<dbReference type="GO" id="GO:0005634">
    <property type="term" value="C:nucleus"/>
    <property type="evidence" value="ECO:0007669"/>
    <property type="project" value="TreeGrafter"/>
</dbReference>
<dbReference type="Pfam" id="PF00581">
    <property type="entry name" value="Rhodanese"/>
    <property type="match status" value="1"/>
</dbReference>
<gene>
    <name evidence="2" type="ORF">PsYK624_161110</name>
</gene>
<sequence>MAVKYIEPDDLASIIKSDKVPWKDYCVIDVRDDDWHGGNIKGARNSPSHGFLVKVDELVRDTKHVPMVVFHCALSQVRGPKAARIYAETRSLLQAEGEDIPHEVLVLRGGFSDFQAKFRKDPHLVENWDSEVWAQEWSI</sequence>
<dbReference type="AlphaFoldDB" id="A0A9P3LLL0"/>
<dbReference type="SMART" id="SM00450">
    <property type="entry name" value="RHOD"/>
    <property type="match status" value="1"/>
</dbReference>
<organism evidence="2 3">
    <name type="scientific">Phanerochaete sordida</name>
    <dbReference type="NCBI Taxonomy" id="48140"/>
    <lineage>
        <taxon>Eukaryota</taxon>
        <taxon>Fungi</taxon>
        <taxon>Dikarya</taxon>
        <taxon>Basidiomycota</taxon>
        <taxon>Agaricomycotina</taxon>
        <taxon>Agaricomycetes</taxon>
        <taxon>Polyporales</taxon>
        <taxon>Phanerochaetaceae</taxon>
        <taxon>Phanerochaete</taxon>
    </lineage>
</organism>
<comment type="caution">
    <text evidence="2">The sequence shown here is derived from an EMBL/GenBank/DDBJ whole genome shotgun (WGS) entry which is preliminary data.</text>
</comment>
<dbReference type="PROSITE" id="PS50206">
    <property type="entry name" value="RHODANESE_3"/>
    <property type="match status" value="1"/>
</dbReference>
<dbReference type="InterPro" id="IPR036873">
    <property type="entry name" value="Rhodanese-like_dom_sf"/>
</dbReference>